<dbReference type="Proteomes" id="UP001596098">
    <property type="component" value="Unassembled WGS sequence"/>
</dbReference>
<proteinExistence type="predicted"/>
<feature type="domain" description="VWFA" evidence="2">
    <location>
        <begin position="334"/>
        <end position="530"/>
    </location>
</feature>
<name>A0ABW1R2T4_9ACTN</name>
<dbReference type="Pfam" id="PF13531">
    <property type="entry name" value="SBP_bac_11"/>
    <property type="match status" value="1"/>
</dbReference>
<organism evidence="3 4">
    <name type="scientific">Nocardioides yefusunii</name>
    <dbReference type="NCBI Taxonomy" id="2500546"/>
    <lineage>
        <taxon>Bacteria</taxon>
        <taxon>Bacillati</taxon>
        <taxon>Actinomycetota</taxon>
        <taxon>Actinomycetes</taxon>
        <taxon>Propionibacteriales</taxon>
        <taxon>Nocardioidaceae</taxon>
        <taxon>Nocardioides</taxon>
    </lineage>
</organism>
<gene>
    <name evidence="3" type="ORF">ACFPWU_12090</name>
</gene>
<keyword evidence="1" id="KW-1133">Transmembrane helix</keyword>
<dbReference type="SUPFAM" id="SSF53300">
    <property type="entry name" value="vWA-like"/>
    <property type="match status" value="1"/>
</dbReference>
<sequence>MANTGRHTEASRKGLASIALVLALVAGVGGLGWMLFKPDSAGSAGNCDGARKVVVSVSAALEAPMERAIQELGRDECFPAQMRVESPNEVEESFFNGGRPDLWVADTPARVDRLTSLNINTTTLNPSLAFTPVGLVGGERSVQHSSWFEALGEQEVVYGDPNTDGATALTLMAPTMERDLTKTKADDATYVVTDAARAYGEEMANIADLSLPAHERLKEQSGQLAPITEQEYVTLGAASGLIDRTPDTGAPALTFPLVKANGGAPQTDLVAEQLTGWFASPAGADALAAAHLRAPDGAALAGPGFEAKGDLGDVPSEAFNLLISKFSILIVPTSLLSVFDVSGSMNRQWGNEARIELAKDVALMALDKFGEPSRIGLWVFSTDKDGPGKDYKEIAEMKRLSENTNGMTHREFLNDEANRLQNYIGGSTGLYDTTLAAYKKALEEFDRSYYNVVVILTDGKNEDENSISLKQLTKQLTELRDRNRDIRVISIGLTKDADMAALTEISAATGGSAYLAEEPNDVLTVLGEAMLERG</sequence>
<comment type="caution">
    <text evidence="3">The sequence shown here is derived from an EMBL/GenBank/DDBJ whole genome shotgun (WGS) entry which is preliminary data.</text>
</comment>
<evidence type="ECO:0000313" key="3">
    <source>
        <dbReference type="EMBL" id="MFC6154400.1"/>
    </source>
</evidence>
<dbReference type="PROSITE" id="PS50234">
    <property type="entry name" value="VWFA"/>
    <property type="match status" value="1"/>
</dbReference>
<dbReference type="SMART" id="SM00327">
    <property type="entry name" value="VWA"/>
    <property type="match status" value="1"/>
</dbReference>
<evidence type="ECO:0000256" key="1">
    <source>
        <dbReference type="SAM" id="Phobius"/>
    </source>
</evidence>
<dbReference type="InterPro" id="IPR036465">
    <property type="entry name" value="vWFA_dom_sf"/>
</dbReference>
<accession>A0ABW1R2T4</accession>
<keyword evidence="1" id="KW-0812">Transmembrane</keyword>
<dbReference type="EMBL" id="JBHSQI010000005">
    <property type="protein sequence ID" value="MFC6154400.1"/>
    <property type="molecule type" value="Genomic_DNA"/>
</dbReference>
<feature type="transmembrane region" description="Helical" evidence="1">
    <location>
        <begin position="15"/>
        <end position="36"/>
    </location>
</feature>
<dbReference type="InterPro" id="IPR002035">
    <property type="entry name" value="VWF_A"/>
</dbReference>
<dbReference type="RefSeq" id="WP_164878677.1">
    <property type="nucleotide sequence ID" value="NZ_CP034929.1"/>
</dbReference>
<keyword evidence="4" id="KW-1185">Reference proteome</keyword>
<evidence type="ECO:0000313" key="4">
    <source>
        <dbReference type="Proteomes" id="UP001596098"/>
    </source>
</evidence>
<keyword evidence="1" id="KW-0472">Membrane</keyword>
<protein>
    <submittedName>
        <fullName evidence="3">VWA domain-containing protein</fullName>
    </submittedName>
</protein>
<dbReference type="Pfam" id="PF00092">
    <property type="entry name" value="VWA"/>
    <property type="match status" value="1"/>
</dbReference>
<evidence type="ECO:0000259" key="2">
    <source>
        <dbReference type="PROSITE" id="PS50234"/>
    </source>
</evidence>
<dbReference type="Gene3D" id="3.40.50.410">
    <property type="entry name" value="von Willebrand factor, type A domain"/>
    <property type="match status" value="1"/>
</dbReference>
<reference evidence="4" key="1">
    <citation type="journal article" date="2019" name="Int. J. Syst. Evol. Microbiol.">
        <title>The Global Catalogue of Microorganisms (GCM) 10K type strain sequencing project: providing services to taxonomists for standard genome sequencing and annotation.</title>
        <authorList>
            <consortium name="The Broad Institute Genomics Platform"/>
            <consortium name="The Broad Institute Genome Sequencing Center for Infectious Disease"/>
            <person name="Wu L."/>
            <person name="Ma J."/>
        </authorList>
    </citation>
    <scope>NUCLEOTIDE SEQUENCE [LARGE SCALE GENOMIC DNA]</scope>
    <source>
        <strain evidence="4">DFY28</strain>
    </source>
</reference>